<keyword evidence="2" id="KW-1185">Reference proteome</keyword>
<proteinExistence type="predicted"/>
<gene>
    <name evidence="1" type="ORF">ECRASSUSDP1_LOCUS18111</name>
</gene>
<name>A0AAD1XPS5_EUPCR</name>
<sequence length="58" mass="6508">MELWLIVSWILSITLSLNSKIILMHLDFNGSISFLIRSPCILGSPIFCTNLSNIVSKN</sequence>
<reference evidence="1" key="1">
    <citation type="submission" date="2023-07" db="EMBL/GenBank/DDBJ databases">
        <authorList>
            <consortium name="AG Swart"/>
            <person name="Singh M."/>
            <person name="Singh A."/>
            <person name="Seah K."/>
            <person name="Emmerich C."/>
        </authorList>
    </citation>
    <scope>NUCLEOTIDE SEQUENCE</scope>
    <source>
        <strain evidence="1">DP1</strain>
    </source>
</reference>
<dbReference type="Proteomes" id="UP001295684">
    <property type="component" value="Unassembled WGS sequence"/>
</dbReference>
<comment type="caution">
    <text evidence="1">The sequence shown here is derived from an EMBL/GenBank/DDBJ whole genome shotgun (WGS) entry which is preliminary data.</text>
</comment>
<dbReference type="AlphaFoldDB" id="A0AAD1XPS5"/>
<organism evidence="1 2">
    <name type="scientific">Euplotes crassus</name>
    <dbReference type="NCBI Taxonomy" id="5936"/>
    <lineage>
        <taxon>Eukaryota</taxon>
        <taxon>Sar</taxon>
        <taxon>Alveolata</taxon>
        <taxon>Ciliophora</taxon>
        <taxon>Intramacronucleata</taxon>
        <taxon>Spirotrichea</taxon>
        <taxon>Hypotrichia</taxon>
        <taxon>Euplotida</taxon>
        <taxon>Euplotidae</taxon>
        <taxon>Moneuplotes</taxon>
    </lineage>
</organism>
<protein>
    <submittedName>
        <fullName evidence="1">Uncharacterized protein</fullName>
    </submittedName>
</protein>
<evidence type="ECO:0000313" key="2">
    <source>
        <dbReference type="Proteomes" id="UP001295684"/>
    </source>
</evidence>
<accession>A0AAD1XPS5</accession>
<dbReference type="EMBL" id="CAMPGE010018309">
    <property type="protein sequence ID" value="CAI2376736.1"/>
    <property type="molecule type" value="Genomic_DNA"/>
</dbReference>
<evidence type="ECO:0000313" key="1">
    <source>
        <dbReference type="EMBL" id="CAI2376736.1"/>
    </source>
</evidence>